<feature type="domain" description="Transcobalamin-like C-terminal" evidence="1">
    <location>
        <begin position="60"/>
        <end position="118"/>
    </location>
</feature>
<evidence type="ECO:0000259" key="1">
    <source>
        <dbReference type="Pfam" id="PF14478"/>
    </source>
</evidence>
<reference evidence="2" key="1">
    <citation type="journal article" date="2014" name="Front. Microbiol.">
        <title>High frequency of phylogenetically diverse reductive dehalogenase-homologous genes in deep subseafloor sedimentary metagenomes.</title>
        <authorList>
            <person name="Kawai M."/>
            <person name="Futagami T."/>
            <person name="Toyoda A."/>
            <person name="Takaki Y."/>
            <person name="Nishi S."/>
            <person name="Hori S."/>
            <person name="Arai W."/>
            <person name="Tsubouchi T."/>
            <person name="Morono Y."/>
            <person name="Uchiyama I."/>
            <person name="Ito T."/>
            <person name="Fujiyama A."/>
            <person name="Inagaki F."/>
            <person name="Takami H."/>
        </authorList>
    </citation>
    <scope>NUCLEOTIDE SEQUENCE</scope>
    <source>
        <strain evidence="2">Expedition CK06-06</strain>
    </source>
</reference>
<accession>X1B9R1</accession>
<comment type="caution">
    <text evidence="2">The sequence shown here is derived from an EMBL/GenBank/DDBJ whole genome shotgun (WGS) entry which is preliminary data.</text>
</comment>
<gene>
    <name evidence="2" type="ORF">S01H4_25578</name>
</gene>
<protein>
    <recommendedName>
        <fullName evidence="1">Transcobalamin-like C-terminal domain-containing protein</fullName>
    </recommendedName>
</protein>
<dbReference type="Pfam" id="PF14478">
    <property type="entry name" value="DUF4430"/>
    <property type="match status" value="1"/>
</dbReference>
<feature type="non-terminal residue" evidence="2">
    <location>
        <position position="1"/>
    </location>
</feature>
<organism evidence="2">
    <name type="scientific">marine sediment metagenome</name>
    <dbReference type="NCBI Taxonomy" id="412755"/>
    <lineage>
        <taxon>unclassified sequences</taxon>
        <taxon>metagenomes</taxon>
        <taxon>ecological metagenomes</taxon>
    </lineage>
</organism>
<dbReference type="AlphaFoldDB" id="X1B9R1"/>
<name>X1B9R1_9ZZZZ</name>
<evidence type="ECO:0000313" key="2">
    <source>
        <dbReference type="EMBL" id="GAG77987.1"/>
    </source>
</evidence>
<sequence length="120" mass="13953">LFFFNTLLLNNPQSPIIQNEGERAVKQYSVDNITLIIDYSGVKTNEKFENVSLTNYQTTVYHLLLNCCEIIIKNYGLQIYIKEINSVTSWIYTVNNEPPSKIAANYYNLLNNDTVKWKHV</sequence>
<proteinExistence type="predicted"/>
<dbReference type="InterPro" id="IPR027954">
    <property type="entry name" value="Transcobalamin-like_C"/>
</dbReference>
<dbReference type="EMBL" id="BART01012192">
    <property type="protein sequence ID" value="GAG77987.1"/>
    <property type="molecule type" value="Genomic_DNA"/>
</dbReference>